<gene>
    <name evidence="1" type="ORF">S03H2_69301</name>
</gene>
<reference evidence="1" key="1">
    <citation type="journal article" date="2014" name="Front. Microbiol.">
        <title>High frequency of phylogenetically diverse reductive dehalogenase-homologous genes in deep subseafloor sedimentary metagenomes.</title>
        <authorList>
            <person name="Kawai M."/>
            <person name="Futagami T."/>
            <person name="Toyoda A."/>
            <person name="Takaki Y."/>
            <person name="Nishi S."/>
            <person name="Hori S."/>
            <person name="Arai W."/>
            <person name="Tsubouchi T."/>
            <person name="Morono Y."/>
            <person name="Uchiyama I."/>
            <person name="Ito T."/>
            <person name="Fujiyama A."/>
            <person name="Inagaki F."/>
            <person name="Takami H."/>
        </authorList>
    </citation>
    <scope>NUCLEOTIDE SEQUENCE</scope>
    <source>
        <strain evidence="1">Expedition CK06-06</strain>
    </source>
</reference>
<evidence type="ECO:0000313" key="1">
    <source>
        <dbReference type="EMBL" id="GAH96341.1"/>
    </source>
</evidence>
<dbReference type="EMBL" id="BARU01045762">
    <property type="protein sequence ID" value="GAH96341.1"/>
    <property type="molecule type" value="Genomic_DNA"/>
</dbReference>
<dbReference type="InterPro" id="IPR027417">
    <property type="entry name" value="P-loop_NTPase"/>
</dbReference>
<comment type="caution">
    <text evidence="1">The sequence shown here is derived from an EMBL/GenBank/DDBJ whole genome shotgun (WGS) entry which is preliminary data.</text>
</comment>
<dbReference type="AlphaFoldDB" id="X1JNM4"/>
<sequence length="83" mass="9013">MTLALNLAQALNCEAVEPPCGECDSCRKVASAKHADVQIIGLTQNMDSAGTKPRAEIGIDQIRQMQHSSNLPPFEGKYKVFII</sequence>
<dbReference type="SUPFAM" id="SSF52540">
    <property type="entry name" value="P-loop containing nucleoside triphosphate hydrolases"/>
    <property type="match status" value="1"/>
</dbReference>
<proteinExistence type="predicted"/>
<feature type="non-terminal residue" evidence="1">
    <location>
        <position position="83"/>
    </location>
</feature>
<organism evidence="1">
    <name type="scientific">marine sediment metagenome</name>
    <dbReference type="NCBI Taxonomy" id="412755"/>
    <lineage>
        <taxon>unclassified sequences</taxon>
        <taxon>metagenomes</taxon>
        <taxon>ecological metagenomes</taxon>
    </lineage>
</organism>
<dbReference type="Gene3D" id="3.40.50.300">
    <property type="entry name" value="P-loop containing nucleotide triphosphate hydrolases"/>
    <property type="match status" value="1"/>
</dbReference>
<dbReference type="Pfam" id="PF13177">
    <property type="entry name" value="DNA_pol3_delta2"/>
    <property type="match status" value="1"/>
</dbReference>
<name>X1JNM4_9ZZZZ</name>
<accession>X1JNM4</accession>
<protein>
    <submittedName>
        <fullName evidence="1">Uncharacterized protein</fullName>
    </submittedName>
</protein>